<keyword evidence="7 9" id="KW-1133">Transmembrane helix</keyword>
<evidence type="ECO:0000256" key="4">
    <source>
        <dbReference type="ARBA" id="ARBA00022692"/>
    </source>
</evidence>
<evidence type="ECO:0000259" key="10">
    <source>
        <dbReference type="PROSITE" id="PS50893"/>
    </source>
</evidence>
<dbReference type="PROSITE" id="PS50893">
    <property type="entry name" value="ABC_TRANSPORTER_2"/>
    <property type="match status" value="1"/>
</dbReference>
<dbReference type="Pfam" id="PF00005">
    <property type="entry name" value="ABC_tran"/>
    <property type="match status" value="1"/>
</dbReference>
<evidence type="ECO:0000256" key="8">
    <source>
        <dbReference type="ARBA" id="ARBA00023136"/>
    </source>
</evidence>
<evidence type="ECO:0000256" key="2">
    <source>
        <dbReference type="ARBA" id="ARBA00022448"/>
    </source>
</evidence>
<keyword evidence="5" id="KW-0547">Nucleotide-binding</keyword>
<protein>
    <submittedName>
        <fullName evidence="12">ABC transporter</fullName>
    </submittedName>
</protein>
<reference evidence="12 13" key="1">
    <citation type="submission" date="2016-02" db="EMBL/GenBank/DDBJ databases">
        <title>Draft genome sequence of Polaribacter atrinae KACC17473.</title>
        <authorList>
            <person name="Shin S.-K."/>
            <person name="Yi H."/>
        </authorList>
    </citation>
    <scope>NUCLEOTIDE SEQUENCE [LARGE SCALE GENOMIC DNA]</scope>
    <source>
        <strain evidence="12 13">KACC 17473</strain>
    </source>
</reference>
<dbReference type="GO" id="GO:0015421">
    <property type="term" value="F:ABC-type oligopeptide transporter activity"/>
    <property type="evidence" value="ECO:0007669"/>
    <property type="project" value="TreeGrafter"/>
</dbReference>
<dbReference type="InterPro" id="IPR039421">
    <property type="entry name" value="Type_1_exporter"/>
</dbReference>
<evidence type="ECO:0000256" key="5">
    <source>
        <dbReference type="ARBA" id="ARBA00022741"/>
    </source>
</evidence>
<feature type="transmembrane region" description="Helical" evidence="9">
    <location>
        <begin position="271"/>
        <end position="300"/>
    </location>
</feature>
<feature type="domain" description="ABC transmembrane type-1" evidence="11">
    <location>
        <begin position="28"/>
        <end position="320"/>
    </location>
</feature>
<dbReference type="InterPro" id="IPR003593">
    <property type="entry name" value="AAA+_ATPase"/>
</dbReference>
<dbReference type="PROSITE" id="PS00211">
    <property type="entry name" value="ABC_TRANSPORTER_1"/>
    <property type="match status" value="1"/>
</dbReference>
<keyword evidence="13" id="KW-1185">Reference proteome</keyword>
<dbReference type="GO" id="GO:0005524">
    <property type="term" value="F:ATP binding"/>
    <property type="evidence" value="ECO:0007669"/>
    <property type="project" value="UniProtKB-KW"/>
</dbReference>
<evidence type="ECO:0000256" key="3">
    <source>
        <dbReference type="ARBA" id="ARBA00022475"/>
    </source>
</evidence>
<feature type="transmembrane region" description="Helical" evidence="9">
    <location>
        <begin position="68"/>
        <end position="89"/>
    </location>
</feature>
<dbReference type="SMART" id="SM00382">
    <property type="entry name" value="AAA"/>
    <property type="match status" value="1"/>
</dbReference>
<dbReference type="OrthoDB" id="1291564at2"/>
<dbReference type="GO" id="GO:0005886">
    <property type="term" value="C:plasma membrane"/>
    <property type="evidence" value="ECO:0007669"/>
    <property type="project" value="UniProtKB-SubCell"/>
</dbReference>
<dbReference type="Gene3D" id="3.40.50.300">
    <property type="entry name" value="P-loop containing nucleotide triphosphate hydrolases"/>
    <property type="match status" value="1"/>
</dbReference>
<dbReference type="Gene3D" id="1.20.1560.10">
    <property type="entry name" value="ABC transporter type 1, transmembrane domain"/>
    <property type="match status" value="1"/>
</dbReference>
<dbReference type="Pfam" id="PF00664">
    <property type="entry name" value="ABC_membrane"/>
    <property type="match status" value="1"/>
</dbReference>
<keyword evidence="6" id="KW-0067">ATP-binding</keyword>
<dbReference type="PANTHER" id="PTHR43394:SF1">
    <property type="entry name" value="ATP-BINDING CASSETTE SUB-FAMILY B MEMBER 10, MITOCHONDRIAL"/>
    <property type="match status" value="1"/>
</dbReference>
<gene>
    <name evidence="12" type="ORF">LPB303_16315</name>
</gene>
<dbReference type="SUPFAM" id="SSF52540">
    <property type="entry name" value="P-loop containing nucleoside triphosphate hydrolases"/>
    <property type="match status" value="1"/>
</dbReference>
<dbReference type="STRING" id="1333662.LPB303_16315"/>
<evidence type="ECO:0000313" key="13">
    <source>
        <dbReference type="Proteomes" id="UP000076923"/>
    </source>
</evidence>
<feature type="transmembrane region" description="Helical" evidence="9">
    <location>
        <begin position="177"/>
        <end position="196"/>
    </location>
</feature>
<dbReference type="PROSITE" id="PS50929">
    <property type="entry name" value="ABC_TM1F"/>
    <property type="match status" value="1"/>
</dbReference>
<dbReference type="SUPFAM" id="SSF90123">
    <property type="entry name" value="ABC transporter transmembrane region"/>
    <property type="match status" value="1"/>
</dbReference>
<evidence type="ECO:0000313" key="12">
    <source>
        <dbReference type="EMBL" id="OAD40814.1"/>
    </source>
</evidence>
<feature type="domain" description="ABC transporter" evidence="10">
    <location>
        <begin position="353"/>
        <end position="583"/>
    </location>
</feature>
<dbReference type="RefSeq" id="WP_068452688.1">
    <property type="nucleotide sequence ID" value="NZ_CP150660.1"/>
</dbReference>
<keyword evidence="4 9" id="KW-0812">Transmembrane</keyword>
<organism evidence="12 13">
    <name type="scientific">Polaribacter atrinae</name>
    <dbReference type="NCBI Taxonomy" id="1333662"/>
    <lineage>
        <taxon>Bacteria</taxon>
        <taxon>Pseudomonadati</taxon>
        <taxon>Bacteroidota</taxon>
        <taxon>Flavobacteriia</taxon>
        <taxon>Flavobacteriales</taxon>
        <taxon>Flavobacteriaceae</taxon>
    </lineage>
</organism>
<comment type="caution">
    <text evidence="12">The sequence shown here is derived from an EMBL/GenBank/DDBJ whole genome shotgun (WGS) entry which is preliminary data.</text>
</comment>
<dbReference type="PANTHER" id="PTHR43394">
    <property type="entry name" value="ATP-DEPENDENT PERMEASE MDL1, MITOCHONDRIAL"/>
    <property type="match status" value="1"/>
</dbReference>
<feature type="transmembrane region" description="Helical" evidence="9">
    <location>
        <begin position="26"/>
        <end position="48"/>
    </location>
</feature>
<dbReference type="InterPro" id="IPR003439">
    <property type="entry name" value="ABC_transporter-like_ATP-bd"/>
</dbReference>
<dbReference type="CDD" id="cd07346">
    <property type="entry name" value="ABC_6TM_exporters"/>
    <property type="match status" value="1"/>
</dbReference>
<dbReference type="InterPro" id="IPR017871">
    <property type="entry name" value="ABC_transporter-like_CS"/>
</dbReference>
<name>A0A176SYU3_9FLAO</name>
<accession>A0A176SYU3</accession>
<evidence type="ECO:0000256" key="7">
    <source>
        <dbReference type="ARBA" id="ARBA00022989"/>
    </source>
</evidence>
<dbReference type="AlphaFoldDB" id="A0A176SYU3"/>
<keyword evidence="2" id="KW-0813">Transport</keyword>
<dbReference type="Proteomes" id="UP000076923">
    <property type="component" value="Unassembled WGS sequence"/>
</dbReference>
<proteinExistence type="predicted"/>
<evidence type="ECO:0000259" key="11">
    <source>
        <dbReference type="PROSITE" id="PS50929"/>
    </source>
</evidence>
<dbReference type="FunFam" id="3.40.50.300:FF:000221">
    <property type="entry name" value="Multidrug ABC transporter ATP-binding protein"/>
    <property type="match status" value="1"/>
</dbReference>
<evidence type="ECO:0000256" key="9">
    <source>
        <dbReference type="SAM" id="Phobius"/>
    </source>
</evidence>
<sequence length="599" mass="67270">MKVASKQTLVALLKKLWDYVKPYKKLVIASLILTIIGALLAQVNALVLRYTVDELTTLSDANKTVKDGFSLLATISIILLLKEGFYALVQFGQKFYGEKMKIYISKDFAQNIVERILTYKMAFYSSPTNESGKLQTRIDLGVSSLTQLVKNFFIDILPLFFNAFVALIIMFNANVYVGLVSLSIIPLFFYISSLQAKKLKGFRRTMRKYRETKNNGIIGLINSITVIKSFTRESFESKKHEAIQLDMTENQLQTRKLSFLFDGLKKFTEQFGVVIIIILTAYFVLNGSMTIGAIMFHILLFNNVSAPIQQLHRIYDEVQDAIIYSDAFFEIMDADDQTELSGTYIPEKFTGTFEITNVDFAYPNGTKALYDVSMVIKPNTINALVGLSGAGKSTVINLLDKFYAPTSGKILLDGVDLQKYDTHWLRDNIGLVLQKNHIFNGSIKENILYGKENATDNEVVAAAKQAYIHEQIIQLPEGYNSKATLVSGGQQQRVSIARLFLKNPPIIFLDEPTASLDAIATEKIKKSLDAIKKGRTVIVISHSISQIIDAENVIVLEKGKIIEQGTHEALYNNESAYYKIFNAMANSLNIDKIKNTLKE</sequence>
<comment type="subcellular location">
    <subcellularLocation>
        <location evidence="1">Cell membrane</location>
        <topology evidence="1">Multi-pass membrane protein</topology>
    </subcellularLocation>
</comment>
<keyword evidence="8 9" id="KW-0472">Membrane</keyword>
<dbReference type="GO" id="GO:0016887">
    <property type="term" value="F:ATP hydrolysis activity"/>
    <property type="evidence" value="ECO:0007669"/>
    <property type="project" value="InterPro"/>
</dbReference>
<evidence type="ECO:0000256" key="1">
    <source>
        <dbReference type="ARBA" id="ARBA00004651"/>
    </source>
</evidence>
<dbReference type="InterPro" id="IPR027417">
    <property type="entry name" value="P-loop_NTPase"/>
</dbReference>
<dbReference type="InterPro" id="IPR036640">
    <property type="entry name" value="ABC1_TM_sf"/>
</dbReference>
<keyword evidence="3" id="KW-1003">Cell membrane</keyword>
<feature type="transmembrane region" description="Helical" evidence="9">
    <location>
        <begin position="152"/>
        <end position="171"/>
    </location>
</feature>
<dbReference type="EMBL" id="LVWE01000085">
    <property type="protein sequence ID" value="OAD40814.1"/>
    <property type="molecule type" value="Genomic_DNA"/>
</dbReference>
<dbReference type="InterPro" id="IPR011527">
    <property type="entry name" value="ABC1_TM_dom"/>
</dbReference>
<evidence type="ECO:0000256" key="6">
    <source>
        <dbReference type="ARBA" id="ARBA00022840"/>
    </source>
</evidence>